<name>I0WB08_9FLAO</name>
<organism evidence="1 2">
    <name type="scientific">Imtechella halotolerans K1</name>
    <dbReference type="NCBI Taxonomy" id="946077"/>
    <lineage>
        <taxon>Bacteria</taxon>
        <taxon>Pseudomonadati</taxon>
        <taxon>Bacteroidota</taxon>
        <taxon>Flavobacteriia</taxon>
        <taxon>Flavobacteriales</taxon>
        <taxon>Flavobacteriaceae</taxon>
        <taxon>Imtechella</taxon>
    </lineage>
</organism>
<reference evidence="1 2" key="1">
    <citation type="journal article" date="2012" name="J. Bacteriol.">
        <title>Genome Sequence of the Halotolerant Bacterium Imtechella halotolerans K1T.</title>
        <authorList>
            <person name="Kumar S."/>
            <person name="Vikram S."/>
            <person name="Subramanian S."/>
            <person name="Raghava G.P."/>
            <person name="Pinnaka A.K."/>
        </authorList>
    </citation>
    <scope>NUCLEOTIDE SEQUENCE [LARGE SCALE GENOMIC DNA]</scope>
    <source>
        <strain evidence="1 2">K1</strain>
    </source>
</reference>
<dbReference type="AlphaFoldDB" id="I0WB08"/>
<keyword evidence="2" id="KW-1185">Reference proteome</keyword>
<proteinExistence type="predicted"/>
<evidence type="ECO:0000313" key="1">
    <source>
        <dbReference type="EMBL" id="EID73574.1"/>
    </source>
</evidence>
<dbReference type="EMBL" id="AJJU01000020">
    <property type="protein sequence ID" value="EID73574.1"/>
    <property type="molecule type" value="Genomic_DNA"/>
</dbReference>
<dbReference type="STRING" id="946077.W5A_10557"/>
<accession>I0WB08</accession>
<gene>
    <name evidence="1" type="ORF">W5A_10557</name>
</gene>
<evidence type="ECO:0000313" key="2">
    <source>
        <dbReference type="Proteomes" id="UP000005938"/>
    </source>
</evidence>
<dbReference type="eggNOG" id="ENOG502ZAMQ">
    <property type="taxonomic scope" value="Bacteria"/>
</dbReference>
<dbReference type="RefSeq" id="WP_008240327.1">
    <property type="nucleotide sequence ID" value="NZ_AJJU01000020.1"/>
</dbReference>
<dbReference type="PATRIC" id="fig|946077.3.peg.2131"/>
<comment type="caution">
    <text evidence="1">The sequence shown here is derived from an EMBL/GenBank/DDBJ whole genome shotgun (WGS) entry which is preliminary data.</text>
</comment>
<dbReference type="Proteomes" id="UP000005938">
    <property type="component" value="Unassembled WGS sequence"/>
</dbReference>
<dbReference type="OrthoDB" id="618894at2"/>
<sequence>MKSRTTSFLGIEFSNYFSNNNHMKFNALYSISISALLLLGCAKESIKEEESIDANQSESISASASYSTSGEKLGARNSYESNVNDFFNTRGALYLQPTGITFTKNATLENNLESIKGFNIIYNYTGFSWDSTDQNTETWYPQGISGFRWGGRRYIAVAWYSKSAHGSRLSLCDVTDPSNVRYRHILLVKKSGGAFLGTIESYNGVSYTQYNGYSPIFGHAGGLAYYNRKLYVTSGSTIDEFDLDKIVEVTGTGGGGKIGYSSEDGNMYAFGYQYILPRVASYAAKEVHKPLSAMSLSFNTNGDPRINIGNYYNLSSTVGHAYVHSFALHSDGTIDTAADVRKIDPVDNDGNAVNHMQGVFAKDGIFYFAISGKSEYYDSTSRLLLWEYGTNNAKRYRFPHGTEGLYYSTYYHDIWGLMEHPGQRAVFGVPLSTYSF</sequence>
<protein>
    <submittedName>
        <fullName evidence="1">Uncharacterized protein</fullName>
    </submittedName>
</protein>